<comment type="catalytic activity">
    <reaction evidence="15">
        <text>L-glutamyl-[protein] + NAD(+) = 5-O-(ADP-D-ribosyl)-L-glutamyl-[protein] + nicotinamide</text>
        <dbReference type="Rhea" id="RHEA:58224"/>
        <dbReference type="Rhea" id="RHEA-COMP:10208"/>
        <dbReference type="Rhea" id="RHEA-COMP:15089"/>
        <dbReference type="ChEBI" id="CHEBI:17154"/>
        <dbReference type="ChEBI" id="CHEBI:29973"/>
        <dbReference type="ChEBI" id="CHEBI:57540"/>
        <dbReference type="ChEBI" id="CHEBI:142540"/>
    </reaction>
</comment>
<dbReference type="GO" id="GO:0005730">
    <property type="term" value="C:nucleolus"/>
    <property type="evidence" value="ECO:0007669"/>
    <property type="project" value="TreeGrafter"/>
</dbReference>
<evidence type="ECO:0000256" key="2">
    <source>
        <dbReference type="ARBA" id="ARBA00022676"/>
    </source>
</evidence>
<keyword evidence="11 15" id="KW-0238">DNA-binding</keyword>
<dbReference type="Pfam" id="PF05406">
    <property type="entry name" value="WGR"/>
    <property type="match status" value="1"/>
</dbReference>
<protein>
    <recommendedName>
        <fullName evidence="15 16">Poly [ADP-ribose] polymerase</fullName>
        <ecNumber evidence="15">2.4.2.30</ecNumber>
    </recommendedName>
</protein>
<keyword evidence="12 15" id="KW-0539">Nucleus</keyword>
<dbReference type="PIRSF" id="PIRSF000489">
    <property type="entry name" value="NAD_ADPRT"/>
    <property type="match status" value="1"/>
</dbReference>
<dbReference type="SMART" id="SM01336">
    <property type="entry name" value="zf-PARP"/>
    <property type="match status" value="2"/>
</dbReference>
<evidence type="ECO:0000256" key="5">
    <source>
        <dbReference type="ARBA" id="ARBA00022723"/>
    </source>
</evidence>
<evidence type="ECO:0000313" key="23">
    <source>
        <dbReference type="Proteomes" id="UP000483820"/>
    </source>
</evidence>
<evidence type="ECO:0000256" key="7">
    <source>
        <dbReference type="ARBA" id="ARBA00022765"/>
    </source>
</evidence>
<evidence type="ECO:0000256" key="14">
    <source>
        <dbReference type="ARBA" id="ARBA00033987"/>
    </source>
</evidence>
<dbReference type="InterPro" id="IPR008288">
    <property type="entry name" value="PARP"/>
</dbReference>
<dbReference type="GO" id="GO:1990404">
    <property type="term" value="F:NAD+-protein mono-ADP-ribosyltransferase activity"/>
    <property type="evidence" value="ECO:0007669"/>
    <property type="project" value="TreeGrafter"/>
</dbReference>
<dbReference type="GO" id="GO:0070212">
    <property type="term" value="P:protein poly-ADP-ribosylation"/>
    <property type="evidence" value="ECO:0007669"/>
    <property type="project" value="TreeGrafter"/>
</dbReference>
<comment type="caution">
    <text evidence="22">The sequence shown here is derived from an EMBL/GenBank/DDBJ whole genome shotgun (WGS) entry which is preliminary data.</text>
</comment>
<evidence type="ECO:0000256" key="3">
    <source>
        <dbReference type="ARBA" id="ARBA00022679"/>
    </source>
</evidence>
<dbReference type="Pfam" id="PF00645">
    <property type="entry name" value="zf-PARP"/>
    <property type="match status" value="1"/>
</dbReference>
<feature type="domain" description="PARP catalytic" evidence="19">
    <location>
        <begin position="737"/>
        <end position="965"/>
    </location>
</feature>
<dbReference type="Gene3D" id="1.20.142.10">
    <property type="entry name" value="Poly(ADP-ribose) polymerase, regulatory domain"/>
    <property type="match status" value="1"/>
</dbReference>
<dbReference type="Pfam" id="PF00644">
    <property type="entry name" value="PARP"/>
    <property type="match status" value="1"/>
</dbReference>
<comment type="catalytic activity">
    <reaction evidence="15">
        <text>L-aspartyl-[protein] + NAD(+) = 4-O-(ADP-D-ribosyl)-L-aspartyl-[protein] + nicotinamide</text>
        <dbReference type="Rhea" id="RHEA:54424"/>
        <dbReference type="Rhea" id="RHEA-COMP:9867"/>
        <dbReference type="Rhea" id="RHEA-COMP:13832"/>
        <dbReference type="ChEBI" id="CHEBI:17154"/>
        <dbReference type="ChEBI" id="CHEBI:29961"/>
        <dbReference type="ChEBI" id="CHEBI:57540"/>
        <dbReference type="ChEBI" id="CHEBI:138102"/>
    </reaction>
</comment>
<dbReference type="PROSITE" id="PS51059">
    <property type="entry name" value="PARP_CATALYTIC"/>
    <property type="match status" value="1"/>
</dbReference>
<keyword evidence="8" id="KW-0863">Zinc-finger</keyword>
<dbReference type="Gene3D" id="3.90.640.80">
    <property type="match status" value="1"/>
</dbReference>
<comment type="catalytic activity">
    <reaction evidence="14 15">
        <text>NAD(+) + (ADP-D-ribosyl)n-acceptor = nicotinamide + (ADP-D-ribosyl)n+1-acceptor + H(+).</text>
        <dbReference type="EC" id="2.4.2.30"/>
    </reaction>
</comment>
<keyword evidence="4" id="KW-0548">Nucleotidyltransferase</keyword>
<feature type="domain" description="PARP alpha-helical" evidence="20">
    <location>
        <begin position="606"/>
        <end position="724"/>
    </location>
</feature>
<dbReference type="GO" id="GO:0003950">
    <property type="term" value="F:NAD+ poly-ADP-ribosyltransferase activity"/>
    <property type="evidence" value="ECO:0007669"/>
    <property type="project" value="UniProtKB-UniRule"/>
</dbReference>
<dbReference type="SMART" id="SM00773">
    <property type="entry name" value="WGR"/>
    <property type="match status" value="1"/>
</dbReference>
<dbReference type="PROSITE" id="PS51977">
    <property type="entry name" value="WGR"/>
    <property type="match status" value="1"/>
</dbReference>
<dbReference type="Gene3D" id="3.30.1740.10">
    <property type="entry name" value="Zinc finger, PARP-type"/>
    <property type="match status" value="1"/>
</dbReference>
<feature type="domain" description="PARP-type" evidence="18">
    <location>
        <begin position="10"/>
        <end position="96"/>
    </location>
</feature>
<evidence type="ECO:0000256" key="1">
    <source>
        <dbReference type="ARBA" id="ARBA00004123"/>
    </source>
</evidence>
<dbReference type="SMART" id="SM01335">
    <property type="entry name" value="PADR1"/>
    <property type="match status" value="1"/>
</dbReference>
<dbReference type="RefSeq" id="XP_003104117.2">
    <property type="nucleotide sequence ID" value="XM_003104069.2"/>
</dbReference>
<dbReference type="InterPro" id="IPR036616">
    <property type="entry name" value="Poly(ADP-ribose)pol_reg_dom_sf"/>
</dbReference>
<keyword evidence="2 15" id="KW-0328">Glycosyltransferase</keyword>
<keyword evidence="5 15" id="KW-0479">Metal-binding</keyword>
<dbReference type="SUPFAM" id="SSF56399">
    <property type="entry name" value="ADP-ribosylation"/>
    <property type="match status" value="1"/>
</dbReference>
<dbReference type="EC" id="2.4.2.30" evidence="15"/>
<evidence type="ECO:0000259" key="19">
    <source>
        <dbReference type="PROSITE" id="PS51059"/>
    </source>
</evidence>
<dbReference type="InterPro" id="IPR008893">
    <property type="entry name" value="WGR_domain"/>
</dbReference>
<dbReference type="PANTHER" id="PTHR10459:SF60">
    <property type="entry name" value="POLY [ADP-RIBOSE] POLYMERASE 2"/>
    <property type="match status" value="1"/>
</dbReference>
<dbReference type="Proteomes" id="UP000483820">
    <property type="component" value="Chromosome III"/>
</dbReference>
<dbReference type="InterPro" id="IPR049296">
    <property type="entry name" value="PARP1-like_PADR1_N"/>
</dbReference>
<evidence type="ECO:0000259" key="20">
    <source>
        <dbReference type="PROSITE" id="PS51060"/>
    </source>
</evidence>
<gene>
    <name evidence="22" type="ORF">GCK72_010278</name>
</gene>
<dbReference type="PROSITE" id="PS52007">
    <property type="entry name" value="PADR1"/>
    <property type="match status" value="1"/>
</dbReference>
<comment type="subcellular location">
    <subcellularLocation>
        <location evidence="1 15">Nucleus</location>
    </subcellularLocation>
</comment>
<dbReference type="GO" id="GO:0016779">
    <property type="term" value="F:nucleotidyltransferase activity"/>
    <property type="evidence" value="ECO:0007669"/>
    <property type="project" value="UniProtKB-KW"/>
</dbReference>
<evidence type="ECO:0000256" key="13">
    <source>
        <dbReference type="ARBA" id="ARBA00024347"/>
    </source>
</evidence>
<evidence type="ECO:0000256" key="11">
    <source>
        <dbReference type="ARBA" id="ARBA00023125"/>
    </source>
</evidence>
<dbReference type="SUPFAM" id="SSF57716">
    <property type="entry name" value="Glucocorticoid receptor-like (DNA-binding domain)"/>
    <property type="match status" value="1"/>
</dbReference>
<keyword evidence="6" id="KW-0677">Repeat</keyword>
<evidence type="ECO:0000259" key="21">
    <source>
        <dbReference type="PROSITE" id="PS51977"/>
    </source>
</evidence>
<evidence type="ECO:0000256" key="15">
    <source>
        <dbReference type="PIRNR" id="PIRNR000489"/>
    </source>
</evidence>
<dbReference type="Pfam" id="PF02877">
    <property type="entry name" value="PARP_reg"/>
    <property type="match status" value="1"/>
</dbReference>
<dbReference type="GO" id="GO:0006302">
    <property type="term" value="P:double-strand break repair"/>
    <property type="evidence" value="ECO:0007669"/>
    <property type="project" value="TreeGrafter"/>
</dbReference>
<evidence type="ECO:0000256" key="12">
    <source>
        <dbReference type="ARBA" id="ARBA00023242"/>
    </source>
</evidence>
<dbReference type="PROSITE" id="PS50064">
    <property type="entry name" value="ZF_PARP_2"/>
    <property type="match status" value="1"/>
</dbReference>
<evidence type="ECO:0000256" key="10">
    <source>
        <dbReference type="ARBA" id="ARBA00023027"/>
    </source>
</evidence>
<dbReference type="InterPro" id="IPR012982">
    <property type="entry name" value="PARP1-like_PADR1_Zn_ribbon"/>
</dbReference>
<dbReference type="InterPro" id="IPR004102">
    <property type="entry name" value="Poly(ADP-ribose)pol_reg_dom"/>
</dbReference>
<feature type="region of interest" description="Disordered" evidence="17">
    <location>
        <begin position="197"/>
        <end position="217"/>
    </location>
</feature>
<evidence type="ECO:0000256" key="9">
    <source>
        <dbReference type="ARBA" id="ARBA00022833"/>
    </source>
</evidence>
<evidence type="ECO:0000256" key="17">
    <source>
        <dbReference type="SAM" id="MobiDB-lite"/>
    </source>
</evidence>
<dbReference type="Gene3D" id="3.90.228.10">
    <property type="match status" value="1"/>
</dbReference>
<keyword evidence="9 15" id="KW-0862">Zinc</keyword>
<dbReference type="InterPro" id="IPR036957">
    <property type="entry name" value="Znf_PARP_sf"/>
</dbReference>
<evidence type="ECO:0000256" key="16">
    <source>
        <dbReference type="RuleBase" id="RU362114"/>
    </source>
</evidence>
<proteinExistence type="inferred from homology"/>
<dbReference type="CDD" id="cd01437">
    <property type="entry name" value="parp_like"/>
    <property type="match status" value="1"/>
</dbReference>
<accession>A0A6A5H491</accession>
<dbReference type="GO" id="GO:0051287">
    <property type="term" value="F:NAD binding"/>
    <property type="evidence" value="ECO:0007669"/>
    <property type="project" value="UniProtKB-UniRule"/>
</dbReference>
<organism evidence="22 23">
    <name type="scientific">Caenorhabditis remanei</name>
    <name type="common">Caenorhabditis vulgaris</name>
    <dbReference type="NCBI Taxonomy" id="31234"/>
    <lineage>
        <taxon>Eukaryota</taxon>
        <taxon>Metazoa</taxon>
        <taxon>Ecdysozoa</taxon>
        <taxon>Nematoda</taxon>
        <taxon>Chromadorea</taxon>
        <taxon>Rhabditida</taxon>
        <taxon>Rhabditina</taxon>
        <taxon>Rhabditomorpha</taxon>
        <taxon>Rhabditoidea</taxon>
        <taxon>Rhabditidae</taxon>
        <taxon>Peloderinae</taxon>
        <taxon>Caenorhabditis</taxon>
    </lineage>
</organism>
<dbReference type="SUPFAM" id="SSF142921">
    <property type="entry name" value="WGR domain-like"/>
    <property type="match status" value="1"/>
</dbReference>
<dbReference type="InterPro" id="IPR050800">
    <property type="entry name" value="ARTD/PARP"/>
</dbReference>
<dbReference type="PANTHER" id="PTHR10459">
    <property type="entry name" value="DNA LIGASE"/>
    <property type="match status" value="1"/>
</dbReference>
<evidence type="ECO:0000256" key="4">
    <source>
        <dbReference type="ARBA" id="ARBA00022695"/>
    </source>
</evidence>
<dbReference type="FunFam" id="1.20.142.10:FF:000002">
    <property type="entry name" value="Poly [ADP-ribose] polymerase"/>
    <property type="match status" value="1"/>
</dbReference>
<keyword evidence="10 15" id="KW-0520">NAD</keyword>
<name>A0A6A5H491_CAERE</name>
<dbReference type="SUPFAM" id="SSF47587">
    <property type="entry name" value="Domain of poly(ADP-ribose) polymerase"/>
    <property type="match status" value="1"/>
</dbReference>
<evidence type="ECO:0000313" key="22">
    <source>
        <dbReference type="EMBL" id="KAF1762017.1"/>
    </source>
</evidence>
<comment type="similarity">
    <text evidence="13">Belongs to the ARTD/PARP family.</text>
</comment>
<reference evidence="22 23" key="1">
    <citation type="submission" date="2019-12" db="EMBL/GenBank/DDBJ databases">
        <title>Chromosome-level assembly of the Caenorhabditis remanei genome.</title>
        <authorList>
            <person name="Teterina A.A."/>
            <person name="Willis J.H."/>
            <person name="Phillips P.C."/>
        </authorList>
    </citation>
    <scope>NUCLEOTIDE SEQUENCE [LARGE SCALE GENOMIC DNA]</scope>
    <source>
        <strain evidence="22 23">PX506</strain>
        <tissue evidence="22">Whole organism</tissue>
    </source>
</reference>
<dbReference type="InterPro" id="IPR001510">
    <property type="entry name" value="Znf_PARP"/>
</dbReference>
<dbReference type="KEGG" id="crq:GCK72_010278"/>
<feature type="domain" description="WGR" evidence="21">
    <location>
        <begin position="486"/>
        <end position="584"/>
    </location>
</feature>
<dbReference type="Pfam" id="PF21728">
    <property type="entry name" value="PADR1_N"/>
    <property type="match status" value="1"/>
</dbReference>
<dbReference type="CTD" id="9802809"/>
<dbReference type="GO" id="GO:0003677">
    <property type="term" value="F:DNA binding"/>
    <property type="evidence" value="ECO:0007669"/>
    <property type="project" value="UniProtKB-UniRule"/>
</dbReference>
<evidence type="ECO:0000256" key="6">
    <source>
        <dbReference type="ARBA" id="ARBA00022737"/>
    </source>
</evidence>
<sequence>MLHPTGPLPYAIEYAKLNRSYCKKCKKNIGENSLRMSLNQQSTYFDGTIDSWFHYECFWQNLARSRNDININSIRGVDWLNWEDQELLRNRIQKFREPVAHFISVNYENVLFLSSLKSESSLTNRGKCIKCSANFEKGEMKVIFKSKYIHFKCHAESFDRIEGELEQIPGWNDYEECWRERVIASYAEIYASKKGEKTKPVEEGSEKIAQPESSSSTVTVDNDMTIVHDLLINLEDPPEIFLDFDDGPCSSTSTKKRAAAEEIVEINPSEEERKKRKLGKAAKMAELQKRRMKTQVDQLWECRQLLEKLSHSERLALLAINFQEVTEGHDPTSQLIDRLADYAVFGVPIACLKCTNGNIVYNSARRAYVCTGYATEYSKCTFESKNPVRTPFKPTDRLLEKCSDQKVVFNAFAERLYIEEEEDEEVVKIQKRKSKGGLRGDEFIYAAEALDSQNVIPISTNGDAVSNTHIIKHGTVVDAKFPYANKCHVFKNEEDGSLYQATLSFTDVTQNKNSYYKIQLLKDDIFEKYYVFRSWGRVGTDVGNHKFEGFDRNGAVEEFKKIFRENTKNNWEYRKHFRKMPGAFSYVETDYSEFAHLEQDVIPGSKTKLPPSVKEVVMSIFDIENMKSALKSFEMDVNKMPLGRLSRNQINLAFEVLNDLSELLIEFPVNNDKILDSTNKFYTIIPHNFGMKVPEPIDSIHKVKEKNNMLNALLDIKFAYDQICGGESPTMGTLGVDPVDTNYLKLKCAMTPLDKHCSDYQMIHDYLKNTQGSTHEIKVDLIDILQLNRESESKKFKANIGNRRLLWHGSGRMNFAGILGQGLRIAPPEAPASGYMFGKGVYFADMFSKSFFYCRANCHDEAYLLLCDVALGEMATKLEATTMSKSTLPKGTHSVKGVGRECPIESGDYLHPDGYIIPRGKKHFQLQGAHGKNFHLLYNEYIVYDVDQIQMKYLVRVKMHHARHR</sequence>
<evidence type="ECO:0000259" key="18">
    <source>
        <dbReference type="PROSITE" id="PS50064"/>
    </source>
</evidence>
<evidence type="ECO:0000256" key="8">
    <source>
        <dbReference type="ARBA" id="ARBA00022771"/>
    </source>
</evidence>
<dbReference type="InterPro" id="IPR036930">
    <property type="entry name" value="WGR_dom_sf"/>
</dbReference>
<dbReference type="AlphaFoldDB" id="A0A6A5H491"/>
<keyword evidence="3 15" id="KW-0808">Transferase</keyword>
<dbReference type="PROSITE" id="PS51060">
    <property type="entry name" value="PARP_ALPHA_HD"/>
    <property type="match status" value="1"/>
</dbReference>
<dbReference type="CDD" id="cd08001">
    <property type="entry name" value="WGR_PARP1_like"/>
    <property type="match status" value="1"/>
</dbReference>
<feature type="compositionally biased region" description="Basic and acidic residues" evidence="17">
    <location>
        <begin position="197"/>
        <end position="206"/>
    </location>
</feature>
<dbReference type="GO" id="GO:0008270">
    <property type="term" value="F:zinc ion binding"/>
    <property type="evidence" value="ECO:0007669"/>
    <property type="project" value="UniProtKB-KW"/>
</dbReference>
<dbReference type="EMBL" id="WUAV01000003">
    <property type="protein sequence ID" value="KAF1762017.1"/>
    <property type="molecule type" value="Genomic_DNA"/>
</dbReference>
<dbReference type="Pfam" id="PF08063">
    <property type="entry name" value="Zn_ribbon_PADR1"/>
    <property type="match status" value="1"/>
</dbReference>
<dbReference type="GeneID" id="9802809"/>
<dbReference type="InterPro" id="IPR012317">
    <property type="entry name" value="Poly(ADP-ribose)pol_cat_dom"/>
</dbReference>
<keyword evidence="7" id="KW-0013">ADP-ribosylation</keyword>